<dbReference type="InterPro" id="IPR050266">
    <property type="entry name" value="AB_hydrolase_sf"/>
</dbReference>
<evidence type="ECO:0000259" key="1">
    <source>
        <dbReference type="Pfam" id="PF00561"/>
    </source>
</evidence>
<feature type="domain" description="AB hydrolase-1" evidence="1">
    <location>
        <begin position="20"/>
        <end position="240"/>
    </location>
</feature>
<evidence type="ECO:0000313" key="2">
    <source>
        <dbReference type="EMBL" id="AFT75794.1"/>
    </source>
</evidence>
<keyword evidence="2" id="KW-0378">Hydrolase</keyword>
<dbReference type="RefSeq" id="WP_014977324.1">
    <property type="nucleotide sequence ID" value="NC_018678.1"/>
</dbReference>
<dbReference type="PANTHER" id="PTHR43798">
    <property type="entry name" value="MONOACYLGLYCEROL LIPASE"/>
    <property type="match status" value="1"/>
</dbReference>
<dbReference type="Pfam" id="PF00561">
    <property type="entry name" value="Abhydrolase_1"/>
    <property type="match status" value="1"/>
</dbReference>
<dbReference type="Gene3D" id="3.40.50.1820">
    <property type="entry name" value="alpha/beta hydrolase"/>
    <property type="match status" value="1"/>
</dbReference>
<dbReference type="SUPFAM" id="SSF53474">
    <property type="entry name" value="alpha/beta-Hydrolases"/>
    <property type="match status" value="1"/>
</dbReference>
<dbReference type="GO" id="GO:0016787">
    <property type="term" value="F:hydrolase activity"/>
    <property type="evidence" value="ECO:0007669"/>
    <property type="project" value="UniProtKB-KW"/>
</dbReference>
<accession>A0AB33A289</accession>
<dbReference type="InterPro" id="IPR029058">
    <property type="entry name" value="AB_hydrolase_fold"/>
</dbReference>
<dbReference type="PRINTS" id="PR00111">
    <property type="entry name" value="ABHYDROLASE"/>
</dbReference>
<dbReference type="AlphaFoldDB" id="A0AB33A289"/>
<sequence length="263" mass="28966">MATISEQGIHYQFIETKHKPVLVLAHPLGMNMRVWDYLVPDLMVNFSILRYDLPGHGDSVAFPANTKSLGESQLVDDLLTLCSSLGIDKFHFMGTSIGGMLGQQLLISHPERLLSTMLTNTGMKIGSTEAWLERQKNVTQQGLETLAASLVPRWFSPVSTKRFPTLLSQWEGSLANVDDHSYGLLCAWLGERDTHTQLKPNGAPILLIAGEDDVATPTSSLQALGETLSAPVTELKQTGHVPSVEACREFTSLIKEHFSKRDI</sequence>
<organism evidence="2 3">
    <name type="scientific">Alteromonas macleodii (strain English Channel 673)</name>
    <dbReference type="NCBI Taxonomy" id="1004788"/>
    <lineage>
        <taxon>Bacteria</taxon>
        <taxon>Pseudomonadati</taxon>
        <taxon>Pseudomonadota</taxon>
        <taxon>Gammaproteobacteria</taxon>
        <taxon>Alteromonadales</taxon>
        <taxon>Alteromonadaceae</taxon>
        <taxon>Alteromonas/Salinimonas group</taxon>
        <taxon>Alteromonas</taxon>
    </lineage>
</organism>
<dbReference type="Proteomes" id="UP000006296">
    <property type="component" value="Chromosome"/>
</dbReference>
<name>A0AB33A289_ALTME</name>
<protein>
    <submittedName>
        <fullName evidence="2">Alpha/beta hydrolase fold protein</fullName>
    </submittedName>
</protein>
<reference evidence="3" key="1">
    <citation type="journal article" date="2012" name="Sci. Rep.">
        <title>Genomes of surface isolates of Alteromonas macleodii: the life of a widespread marine opportunistic copiotroph.</title>
        <authorList>
            <person name="Lopez-Perez M."/>
            <person name="Gonzaga A."/>
            <person name="Martin-Cuadrado A.B."/>
            <person name="Onyshchenko O."/>
            <person name="Ghavidel A."/>
            <person name="Ghai R."/>
            <person name="Rodriguez-Valera F."/>
        </authorList>
    </citation>
    <scope>NUCLEOTIDE SEQUENCE [LARGE SCALE GENOMIC DNA]</scope>
    <source>
        <strain evidence="3">English Channel 673</strain>
    </source>
</reference>
<gene>
    <name evidence="2" type="ordered locus">AMEC673_15560</name>
</gene>
<proteinExistence type="predicted"/>
<dbReference type="KEGG" id="amg:AMEC673_15560"/>
<dbReference type="InterPro" id="IPR000073">
    <property type="entry name" value="AB_hydrolase_1"/>
</dbReference>
<dbReference type="EMBL" id="CP003844">
    <property type="protein sequence ID" value="AFT75794.1"/>
    <property type="molecule type" value="Genomic_DNA"/>
</dbReference>
<evidence type="ECO:0000313" key="3">
    <source>
        <dbReference type="Proteomes" id="UP000006296"/>
    </source>
</evidence>